<dbReference type="SUPFAM" id="SSF52743">
    <property type="entry name" value="Subtilisin-like"/>
    <property type="match status" value="1"/>
</dbReference>
<dbReference type="Gene3D" id="3.30.70.850">
    <property type="entry name" value="Peptidase S8, pro-domain"/>
    <property type="match status" value="1"/>
</dbReference>
<dbReference type="InterPro" id="IPR006212">
    <property type="entry name" value="Furin_repeat"/>
</dbReference>
<feature type="domain" description="P/Homo B" evidence="11">
    <location>
        <begin position="666"/>
        <end position="794"/>
    </location>
</feature>
<evidence type="ECO:0000256" key="8">
    <source>
        <dbReference type="ARBA" id="ARBA00023180"/>
    </source>
</evidence>
<evidence type="ECO:0000256" key="1">
    <source>
        <dbReference type="ARBA" id="ARBA00005325"/>
    </source>
</evidence>
<feature type="active site" description="Charge relay system" evidence="9">
    <location>
        <position position="416"/>
    </location>
</feature>
<feature type="compositionally biased region" description="Polar residues" evidence="10">
    <location>
        <begin position="1191"/>
        <end position="1206"/>
    </location>
</feature>
<keyword evidence="5 9" id="KW-0378">Hydrolase</keyword>
<accession>A0ABP1Q2V7</accession>
<dbReference type="Gene3D" id="2.10.220.10">
    <property type="entry name" value="Hormone Receptor, Insulin-like Growth Factor Receptor 1, Chain A, domain 2"/>
    <property type="match status" value="1"/>
</dbReference>
<dbReference type="CDD" id="cd04059">
    <property type="entry name" value="Peptidases_S8_Protein_convertases_Kexins_Furin-like"/>
    <property type="match status" value="1"/>
</dbReference>
<dbReference type="InterPro" id="IPR038466">
    <property type="entry name" value="S8_pro-domain_sf"/>
</dbReference>
<dbReference type="Proteomes" id="UP001642540">
    <property type="component" value="Unassembled WGS sequence"/>
</dbReference>
<dbReference type="InterPro" id="IPR023828">
    <property type="entry name" value="Peptidase_S8_Ser-AS"/>
</dbReference>
<dbReference type="PANTHER" id="PTHR42884:SF3">
    <property type="entry name" value="FURIN-LIKE PROTEASE 1, ISOFORMS 1_1-X_2"/>
    <property type="match status" value="1"/>
</dbReference>
<feature type="active site" description="Charge relay system" evidence="9">
    <location>
        <position position="590"/>
    </location>
</feature>
<evidence type="ECO:0000256" key="2">
    <source>
        <dbReference type="ARBA" id="ARBA00022670"/>
    </source>
</evidence>
<dbReference type="InterPro" id="IPR023827">
    <property type="entry name" value="Peptidase_S8_Asp-AS"/>
</dbReference>
<evidence type="ECO:0000256" key="9">
    <source>
        <dbReference type="PROSITE-ProRule" id="PRU01240"/>
    </source>
</evidence>
<dbReference type="PANTHER" id="PTHR42884">
    <property type="entry name" value="PROPROTEIN CONVERTASE SUBTILISIN/KEXIN-RELATED"/>
    <property type="match status" value="1"/>
</dbReference>
<dbReference type="PROSITE" id="PS00137">
    <property type="entry name" value="SUBTILASE_HIS"/>
    <property type="match status" value="1"/>
</dbReference>
<name>A0ABP1Q2V7_9HEXA</name>
<evidence type="ECO:0000256" key="5">
    <source>
        <dbReference type="ARBA" id="ARBA00022801"/>
    </source>
</evidence>
<feature type="region of interest" description="Disordered" evidence="10">
    <location>
        <begin position="292"/>
        <end position="330"/>
    </location>
</feature>
<dbReference type="InterPro" id="IPR036852">
    <property type="entry name" value="Peptidase_S8/S53_dom_sf"/>
</dbReference>
<dbReference type="InterPro" id="IPR032815">
    <property type="entry name" value="S8_pro-domain"/>
</dbReference>
<evidence type="ECO:0000313" key="12">
    <source>
        <dbReference type="EMBL" id="CAL8087295.1"/>
    </source>
</evidence>
<protein>
    <recommendedName>
        <fullName evidence="11">P/Homo B domain-containing protein</fullName>
    </recommendedName>
</protein>
<evidence type="ECO:0000259" key="11">
    <source>
        <dbReference type="PROSITE" id="PS51829"/>
    </source>
</evidence>
<evidence type="ECO:0000256" key="3">
    <source>
        <dbReference type="ARBA" id="ARBA00022685"/>
    </source>
</evidence>
<keyword evidence="6 9" id="KW-0720">Serine protease</keyword>
<dbReference type="SMART" id="SM00261">
    <property type="entry name" value="FU"/>
    <property type="match status" value="2"/>
</dbReference>
<dbReference type="SUPFAM" id="SSF57184">
    <property type="entry name" value="Growth factor receptor domain"/>
    <property type="match status" value="1"/>
</dbReference>
<dbReference type="Pfam" id="PF00082">
    <property type="entry name" value="Peptidase_S8"/>
    <property type="match status" value="1"/>
</dbReference>
<feature type="region of interest" description="Disordered" evidence="10">
    <location>
        <begin position="1168"/>
        <end position="1206"/>
    </location>
</feature>
<keyword evidence="3" id="KW-0165">Cleavage on pair of basic residues</keyword>
<comment type="similarity">
    <text evidence="1">Belongs to the peptidase S8 family. Furin subfamily.</text>
</comment>
<feature type="region of interest" description="Disordered" evidence="10">
    <location>
        <begin position="792"/>
        <end position="825"/>
    </location>
</feature>
<dbReference type="SUPFAM" id="SSF54897">
    <property type="entry name" value="Protease propeptides/inhibitors"/>
    <property type="match status" value="1"/>
</dbReference>
<keyword evidence="13" id="KW-1185">Reference proteome</keyword>
<dbReference type="PRINTS" id="PR00723">
    <property type="entry name" value="SUBTILISIN"/>
</dbReference>
<dbReference type="Gene3D" id="3.40.50.200">
    <property type="entry name" value="Peptidase S8/S53 domain"/>
    <property type="match status" value="1"/>
</dbReference>
<dbReference type="Pfam" id="PF01483">
    <property type="entry name" value="P_proprotein"/>
    <property type="match status" value="1"/>
</dbReference>
<dbReference type="InterPro" id="IPR000209">
    <property type="entry name" value="Peptidase_S8/S53_dom"/>
</dbReference>
<dbReference type="Gene3D" id="2.60.120.260">
    <property type="entry name" value="Galactose-binding domain-like"/>
    <property type="match status" value="1"/>
</dbReference>
<evidence type="ECO:0000256" key="6">
    <source>
        <dbReference type="ARBA" id="ARBA00022825"/>
    </source>
</evidence>
<gene>
    <name evidence="12" type="ORF">ODALV1_LOCUS6690</name>
</gene>
<evidence type="ECO:0000256" key="4">
    <source>
        <dbReference type="ARBA" id="ARBA00022729"/>
    </source>
</evidence>
<dbReference type="InterPro" id="IPR015500">
    <property type="entry name" value="Peptidase_S8_subtilisin-rel"/>
</dbReference>
<dbReference type="PROSITE" id="PS51892">
    <property type="entry name" value="SUBTILASE"/>
    <property type="match status" value="1"/>
</dbReference>
<reference evidence="12 13" key="1">
    <citation type="submission" date="2024-08" db="EMBL/GenBank/DDBJ databases">
        <authorList>
            <person name="Cucini C."/>
            <person name="Frati F."/>
        </authorList>
    </citation>
    <scope>NUCLEOTIDE SEQUENCE [LARGE SCALE GENOMIC DNA]</scope>
</reference>
<dbReference type="InterPro" id="IPR002884">
    <property type="entry name" value="P_dom"/>
</dbReference>
<keyword evidence="4" id="KW-0732">Signal</keyword>
<dbReference type="PROSITE" id="PS00138">
    <property type="entry name" value="SUBTILASE_SER"/>
    <property type="match status" value="1"/>
</dbReference>
<keyword evidence="8" id="KW-0325">Glycoprotein</keyword>
<dbReference type="InterPro" id="IPR008979">
    <property type="entry name" value="Galactose-bd-like_sf"/>
</dbReference>
<dbReference type="SUPFAM" id="SSF49785">
    <property type="entry name" value="Galactose-binding domain-like"/>
    <property type="match status" value="1"/>
</dbReference>
<feature type="region of interest" description="Disordered" evidence="10">
    <location>
        <begin position="1038"/>
        <end position="1057"/>
    </location>
</feature>
<dbReference type="InterPro" id="IPR009030">
    <property type="entry name" value="Growth_fac_rcpt_cys_sf"/>
</dbReference>
<evidence type="ECO:0000256" key="7">
    <source>
        <dbReference type="ARBA" id="ARBA00023145"/>
    </source>
</evidence>
<comment type="caution">
    <text evidence="12">The sequence shown here is derived from an EMBL/GenBank/DDBJ whole genome shotgun (WGS) entry which is preliminary data.</text>
</comment>
<organism evidence="12 13">
    <name type="scientific">Orchesella dallaii</name>
    <dbReference type="NCBI Taxonomy" id="48710"/>
    <lineage>
        <taxon>Eukaryota</taxon>
        <taxon>Metazoa</taxon>
        <taxon>Ecdysozoa</taxon>
        <taxon>Arthropoda</taxon>
        <taxon>Hexapoda</taxon>
        <taxon>Collembola</taxon>
        <taxon>Entomobryomorpha</taxon>
        <taxon>Entomobryoidea</taxon>
        <taxon>Orchesellidae</taxon>
        <taxon>Orchesellinae</taxon>
        <taxon>Orchesella</taxon>
    </lineage>
</organism>
<keyword evidence="2 9" id="KW-0645">Protease</keyword>
<dbReference type="InterPro" id="IPR034182">
    <property type="entry name" value="Kexin/furin"/>
</dbReference>
<dbReference type="PROSITE" id="PS51829">
    <property type="entry name" value="P_HOMO_B"/>
    <property type="match status" value="1"/>
</dbReference>
<evidence type="ECO:0000256" key="10">
    <source>
        <dbReference type="SAM" id="MobiDB-lite"/>
    </source>
</evidence>
<sequence>MEHEHQAVEDELGHTNDNCVVGIASSCGWNRSSSSGSSAPYSINKMMTDTDKDNDNHGIKGCGGSDEMTTPFTFSSAFMCDSHSDNHRLKKTSTSKRSHNSYHHDDYHRRNVIVSGRTWFTRSIAPAPAGALKMILLLSVVFLVGGVSPASSSSSLSHFNSVDDKDHKFQRGSVWNNVQDDGRGRMETIQGMRTVEDINLIEDDQQMDFNDPDNNEHYTHQWAVHILGGPEVSRRLAERHEFNFHGEIFKDYYHLTHARVAKRSIEPHTEYHIRLASEPEVRWLKQQTVKSRKKRDFLPEPMALSASSPSSGGSSSGGGKSGRSRAARRSKSIILNDPRWPAMWYLNRGGGLDMNVLEAWNEGITGKGIVVTILDDGLEKDHPDIVRNYDPMASFDVNSLDMDPMPTYDLTDSNRHGTRCAGEVAAEANNSICAVGIAYEAGVGGVRMLDGDVTDAVEARSLSHNPQHIDIYSASWGPDDDGKTVDGPGELATRAFIEGVTKGRNGRGSIFVWASGNGGRDHDNCNCDGYTNSIWTLSISSATENGLVPWYSEACSSTLATTYSSGGTGEKQIVTIDLHHSCTSSHTGTSASAPLAAGICALALQANTNLTWRDMQHIVVRTARPQHLMASDWATNGVGRNVSHSFGYGLMDAGAMVKLSKKWKMVPPQHKCEIKAPYTDKNIPSKSKVTLDLKVTNCPNVNYLEHVQAKVTLTSGRRGDLQIFLVSPSGTRSQLLAHRRHDLNRAGFTDWPFMTVHSWGESPIGKWTLEIHNEGRYTGKLQTWTLIAHGIPLNPNDQGDDSGIGGGGSTKGSDGQQGTDASASGNTAAVVEFDGSDNTIVLESSSSQLHNSPPLAAHAGEAKPVSIVGRPESPASPSSAMSGCAKMSTQGQCLECVPGLALLHAGCVSQCPATFFVESRGHPSLQPDTEDSSNSIHYACLPCHYSCQSCSGPNDDECVTCHGDAKLHRVSAEEGDPAGTDKAHCYPTDLLAALDSSGVWHRILLAGVALSIIFILSMLSCLCCDCWSNGKGVDGKPGYEDSGHPTRQGWLTKGGQAQPYKMISREEIDDDDDDEESGYEYYDDRNRYKGSKPRSQSKQTNLELISEDEEEYGSDSFEKVATSEEHNLIQTEIRAPGMAEQIKSSIPFPKTPKHSTVISPTVPLIFHSHSASSSRHQTSNNSPSSSSTHSYTEGSRQSDQSQGPLA</sequence>
<keyword evidence="7" id="KW-0865">Zymogen</keyword>
<feature type="active site" description="Charge relay system" evidence="9">
    <location>
        <position position="375"/>
    </location>
</feature>
<dbReference type="PROSITE" id="PS00136">
    <property type="entry name" value="SUBTILASE_ASP"/>
    <property type="match status" value="1"/>
</dbReference>
<evidence type="ECO:0000313" key="13">
    <source>
        <dbReference type="Proteomes" id="UP001642540"/>
    </source>
</evidence>
<dbReference type="InterPro" id="IPR022398">
    <property type="entry name" value="Peptidase_S8_His-AS"/>
</dbReference>
<dbReference type="CDD" id="cd00064">
    <property type="entry name" value="FU"/>
    <property type="match status" value="2"/>
</dbReference>
<proteinExistence type="inferred from homology"/>
<feature type="compositionally biased region" description="Low complexity" evidence="10">
    <location>
        <begin position="1168"/>
        <end position="1190"/>
    </location>
</feature>
<dbReference type="Pfam" id="PF16470">
    <property type="entry name" value="S8_pro-domain"/>
    <property type="match status" value="1"/>
</dbReference>
<dbReference type="EMBL" id="CAXLJM020000020">
    <property type="protein sequence ID" value="CAL8087295.1"/>
    <property type="molecule type" value="Genomic_DNA"/>
</dbReference>